<evidence type="ECO:0000313" key="1">
    <source>
        <dbReference type="EMBL" id="KAI8535271.1"/>
    </source>
</evidence>
<organism evidence="1 2">
    <name type="scientific">Rhododendron molle</name>
    <name type="common">Chinese azalea</name>
    <name type="synonym">Azalea mollis</name>
    <dbReference type="NCBI Taxonomy" id="49168"/>
    <lineage>
        <taxon>Eukaryota</taxon>
        <taxon>Viridiplantae</taxon>
        <taxon>Streptophyta</taxon>
        <taxon>Embryophyta</taxon>
        <taxon>Tracheophyta</taxon>
        <taxon>Spermatophyta</taxon>
        <taxon>Magnoliopsida</taxon>
        <taxon>eudicotyledons</taxon>
        <taxon>Gunneridae</taxon>
        <taxon>Pentapetalae</taxon>
        <taxon>asterids</taxon>
        <taxon>Ericales</taxon>
        <taxon>Ericaceae</taxon>
        <taxon>Ericoideae</taxon>
        <taxon>Rhodoreae</taxon>
        <taxon>Rhododendron</taxon>
    </lineage>
</organism>
<protein>
    <submittedName>
        <fullName evidence="1">Uncharacterized protein</fullName>
    </submittedName>
</protein>
<proteinExistence type="predicted"/>
<dbReference type="Proteomes" id="UP001062846">
    <property type="component" value="Chromosome 10"/>
</dbReference>
<dbReference type="EMBL" id="CM046397">
    <property type="protein sequence ID" value="KAI8535271.1"/>
    <property type="molecule type" value="Genomic_DNA"/>
</dbReference>
<reference evidence="1" key="1">
    <citation type="submission" date="2022-02" db="EMBL/GenBank/DDBJ databases">
        <title>Plant Genome Project.</title>
        <authorList>
            <person name="Zhang R.-G."/>
        </authorList>
    </citation>
    <scope>NUCLEOTIDE SEQUENCE</scope>
    <source>
        <strain evidence="1">AT1</strain>
    </source>
</reference>
<accession>A0ACC0M2P3</accession>
<sequence length="487" mass="53298">MPKASALATNLGVLARDGSLLPLHYTDWRYVPAHYKKRVWEEIKDKDDGKNPTRIDTFIKTHTRKGGEAVNEETSAIVNKLNALRSQNGSSSHSMSEGAIFSQAIGPERPGRTRGLGLGATKSKLLGAMNNDQPLSQSSTERDREFMKMKSKVQKMKRFLEAMGYTDDTDDDSDEFNAAPNENHPDASSAHCEMTIGNNQASPEEINLAHRSQPEPTPFQRPNQQADSHHQCEIILTKLPTLFITIGKYSRSLHDAFHCLCHQARWFVEVKDGVQSSGYLTISVSWELITSITCFNDWKMLLTLALPSCVSVCLEWWWYELMIVLAGLLPNAAEVVATMGILLQATSLLYIFPSALSLAVSTRVGNELVRNGWGGVYTVDGSILAATAVVMPVAALCEVGNCPQTAGSGVLRGSARPASAANINLGSFYEVGLPIAIVMGLEMDMGLEGLWLGLLAAQVVCAVLMVFVLMRTDWVQEANRGRELIGI</sequence>
<gene>
    <name evidence="1" type="ORF">RHMOL_Rhmol10G0160700</name>
</gene>
<name>A0ACC0M2P3_RHOML</name>
<comment type="caution">
    <text evidence="1">The sequence shown here is derived from an EMBL/GenBank/DDBJ whole genome shotgun (WGS) entry which is preliminary data.</text>
</comment>
<evidence type="ECO:0000313" key="2">
    <source>
        <dbReference type="Proteomes" id="UP001062846"/>
    </source>
</evidence>
<keyword evidence="2" id="KW-1185">Reference proteome</keyword>